<dbReference type="Proteomes" id="UP000054845">
    <property type="component" value="Unassembled WGS sequence"/>
</dbReference>
<keyword evidence="3" id="KW-0507">mRNA processing</keyword>
<dbReference type="Gene3D" id="2.130.10.10">
    <property type="entry name" value="YVTN repeat-like/Quinoprotein amine dehydrogenase"/>
    <property type="match status" value="3"/>
</dbReference>
<dbReference type="InterPro" id="IPR018846">
    <property type="entry name" value="Beta-prop_RSE1/DDB1/CPSF1_1st"/>
</dbReference>
<dbReference type="GO" id="GO:0008380">
    <property type="term" value="P:RNA splicing"/>
    <property type="evidence" value="ECO:0007669"/>
    <property type="project" value="UniProtKB-KW"/>
</dbReference>
<dbReference type="GO" id="GO:0006397">
    <property type="term" value="P:mRNA processing"/>
    <property type="evidence" value="ECO:0007669"/>
    <property type="project" value="UniProtKB-KW"/>
</dbReference>
<accession>A0A0P1BP17</accession>
<evidence type="ECO:0000256" key="8">
    <source>
        <dbReference type="ARBA" id="ARBA00040134"/>
    </source>
</evidence>
<dbReference type="FunFam" id="2.130.10.10:FF:001143">
    <property type="entry name" value="Pre-mRNA-splicing factor rse-1, putative"/>
    <property type="match status" value="1"/>
</dbReference>
<evidence type="ECO:0000256" key="2">
    <source>
        <dbReference type="ARBA" id="ARBA00011524"/>
    </source>
</evidence>
<evidence type="ECO:0000256" key="3">
    <source>
        <dbReference type="ARBA" id="ARBA00022664"/>
    </source>
</evidence>
<evidence type="ECO:0000259" key="11">
    <source>
        <dbReference type="Pfam" id="PF03178"/>
    </source>
</evidence>
<sequence length="1217" mass="132589">MHLYNLSLVPPSNITAAVVGQFSGTRTQEIVVCRGGSRLELLRPDTSSGRSVSLAEQECFGIVRSLASFRLTGGSKDYLIVGSDSGRIALLELDIKTLQFVQVHCETFGRSGSRRIVPGQYLAVDPKGRAVMIGALEKAKLVYILNRDAAANLTISSPLEAHRNSAIIHALIGVDVGYENPVFAALEIGYEEADRDASGAAYESTEKLFTYYELDLGLNHVVRRWTSPVSHTASHLIAVPGGYNQTSERWEGPSGVLVCSEDYISYKHSVGEEHRIPIPKRLNPVNAEQRGSIIVASVCHRMKTGFFFLVQNEDGDLFKITIEHDGEDMQALKIKYFDTVPVAASLVILRAGLLFVASESGPSYIYSFQKLGDDDDLPEYSSVDYDSLGAGDEAPEVPTFIPRPLENLMQTDEISALDPILDAKVLNPLMTDSPQIIAACGRGPRSSFKMLQYGLEVQEAISSDLPGVPGAVWTTKLKAEDQYDAYIILSFVNGTLVLSIGETIEEVSDSGFLTSAPTLAVQQLGTDALLQVHPGGIRHVMIDKQVTEWETPAAPNGRPTQIVAAATNQRQVVLALAPTNELVYFELDMDGQLNEYQERKSVGARVLTLSIADVPEGRQRTPYLAVGCDDQTVRVVSLDPDSTLASISIQALTAPASSICIAEMEDSVIDRNHATLFVNIGLSNGVLLRTVLDPISGQLTDTRTRFLGAKPVRLVRVKLHGTQTAVLALSSRSWLSYTHQGRSHFTPLIFEALDHAWSFSAEMCPQGLIGIISGSLRIFTIPTLGTKLKTDTLPLSYTPRRFVNHPSRTTLFYVVEADHRTLSPWAQEQRLAASGSSSRKVKRGVIDLPAAEFGPVRGEAGQWSSCIRVVDVEGFKTTFQLDLEGNEAAFSAALVPFGAAEPYLVVGSGVDVHVSPRSVGQAYLSVYKLIDDGRGLELLQKTEVDDIPLALKSFGGRLLAGVGKALRIYDLGKKKLLRKCENKNFSTSIVSLETQGSRIIVSDQAESVFYATYKPAENRLLIFADDTVPRWMTVTQLLDYDTVAGADKFGNVFISRIDADISKSVDEDASGLTVLHEKPYLQGAPHKSQLVAHYHLNEIITSLTKVSLVPGGREVILYTGLGGTIGALIPFVAKEDVDTLSTLEMHLRQEATSSVVGRDHLAYRGYYAPVKGVVDGDLCETYGLLSPPKQRAIAEELDRTPAEVNKKLESMRTTSAF</sequence>
<comment type="similarity">
    <text evidence="7">Belongs to the RSE1 family.</text>
</comment>
<dbReference type="EMBL" id="CCYA01000276">
    <property type="protein sequence ID" value="CEH18667.1"/>
    <property type="molecule type" value="Genomic_DNA"/>
</dbReference>
<dbReference type="PANTHER" id="PTHR10644">
    <property type="entry name" value="DNA REPAIR/RNA PROCESSING CPSF FAMILY"/>
    <property type="match status" value="1"/>
</dbReference>
<evidence type="ECO:0000259" key="13">
    <source>
        <dbReference type="Pfam" id="PF23726"/>
    </source>
</evidence>
<keyword evidence="4" id="KW-0747">Spliceosome</keyword>
<dbReference type="InterPro" id="IPR058543">
    <property type="entry name" value="Beta-prop_RSE1/DDB1/CPSF1_2nd"/>
</dbReference>
<dbReference type="GO" id="GO:0003676">
    <property type="term" value="F:nucleic acid binding"/>
    <property type="evidence" value="ECO:0007669"/>
    <property type="project" value="InterPro"/>
</dbReference>
<comment type="function">
    <text evidence="9">Involved in pre-mRNA splicing and cell cycle control.</text>
</comment>
<feature type="domain" description="RSE1/DDB1/CPSF1 second beta-propeller" evidence="13">
    <location>
        <begin position="458"/>
        <end position="781"/>
    </location>
</feature>
<dbReference type="InterPro" id="IPR050358">
    <property type="entry name" value="RSE1/DDB1/CFT1"/>
</dbReference>
<evidence type="ECO:0000256" key="5">
    <source>
        <dbReference type="ARBA" id="ARBA00023187"/>
    </source>
</evidence>
<keyword evidence="6" id="KW-0539">Nucleus</keyword>
<keyword evidence="5" id="KW-0508">mRNA splicing</keyword>
<reference evidence="14 15" key="1">
    <citation type="submission" date="2014-09" db="EMBL/GenBank/DDBJ databases">
        <authorList>
            <person name="Magalhaes I.L.F."/>
            <person name="Oliveira U."/>
            <person name="Santos F.R."/>
            <person name="Vidigal T.H.D.A."/>
            <person name="Brescovit A.D."/>
            <person name="Santos A.J."/>
        </authorList>
    </citation>
    <scope>NUCLEOTIDE SEQUENCE [LARGE SCALE GENOMIC DNA]</scope>
</reference>
<evidence type="ECO:0000256" key="4">
    <source>
        <dbReference type="ARBA" id="ARBA00022728"/>
    </source>
</evidence>
<proteinExistence type="inferred from homology"/>
<evidence type="ECO:0000313" key="14">
    <source>
        <dbReference type="EMBL" id="CEH18667.1"/>
    </source>
</evidence>
<dbReference type="AlphaFoldDB" id="A0A0P1BP17"/>
<evidence type="ECO:0000256" key="6">
    <source>
        <dbReference type="ARBA" id="ARBA00023242"/>
    </source>
</evidence>
<dbReference type="STRING" id="401625.A0A0P1BP17"/>
<dbReference type="OrthoDB" id="436637at2759"/>
<evidence type="ECO:0000256" key="7">
    <source>
        <dbReference type="ARBA" id="ARBA00038266"/>
    </source>
</evidence>
<protein>
    <recommendedName>
        <fullName evidence="8">Pre-mRNA-splicing factor RSE1</fullName>
    </recommendedName>
    <alternativeName>
        <fullName evidence="10">Pre-mRNA-splicing factor rse1</fullName>
    </alternativeName>
</protein>
<comment type="subunit">
    <text evidence="2">Associated with the spliceosome.</text>
</comment>
<evidence type="ECO:0000259" key="12">
    <source>
        <dbReference type="Pfam" id="PF10433"/>
    </source>
</evidence>
<dbReference type="Pfam" id="PF03178">
    <property type="entry name" value="CPSF_A"/>
    <property type="match status" value="1"/>
</dbReference>
<dbReference type="InterPro" id="IPR004871">
    <property type="entry name" value="RSE1/DDB1/CPSF1_C"/>
</dbReference>
<evidence type="ECO:0000256" key="10">
    <source>
        <dbReference type="ARBA" id="ARBA00068521"/>
    </source>
</evidence>
<dbReference type="InterPro" id="IPR015943">
    <property type="entry name" value="WD40/YVTN_repeat-like_dom_sf"/>
</dbReference>
<dbReference type="FunFam" id="2.130.10.10:FF:000628">
    <property type="entry name" value="Pre-mRNA-splicing factor RSE1"/>
    <property type="match status" value="1"/>
</dbReference>
<evidence type="ECO:0000256" key="9">
    <source>
        <dbReference type="ARBA" id="ARBA00055157"/>
    </source>
</evidence>
<dbReference type="Pfam" id="PF23726">
    <property type="entry name" value="Beta-prop_RSE1_2nd"/>
    <property type="match status" value="1"/>
</dbReference>
<evidence type="ECO:0000313" key="15">
    <source>
        <dbReference type="Proteomes" id="UP000054845"/>
    </source>
</evidence>
<comment type="subcellular location">
    <subcellularLocation>
        <location evidence="1">Nucleus</location>
    </subcellularLocation>
</comment>
<evidence type="ECO:0000256" key="1">
    <source>
        <dbReference type="ARBA" id="ARBA00004123"/>
    </source>
</evidence>
<keyword evidence="15" id="KW-1185">Reference proteome</keyword>
<dbReference type="Pfam" id="PF10433">
    <property type="entry name" value="Beta-prop_RSE1_1st"/>
    <property type="match status" value="1"/>
</dbReference>
<name>A0A0P1BP17_9BASI</name>
<organism evidence="14 15">
    <name type="scientific">Ceraceosorus bombacis</name>
    <dbReference type="NCBI Taxonomy" id="401625"/>
    <lineage>
        <taxon>Eukaryota</taxon>
        <taxon>Fungi</taxon>
        <taxon>Dikarya</taxon>
        <taxon>Basidiomycota</taxon>
        <taxon>Ustilaginomycotina</taxon>
        <taxon>Exobasidiomycetes</taxon>
        <taxon>Ceraceosorales</taxon>
        <taxon>Ceraceosoraceae</taxon>
        <taxon>Ceraceosorus</taxon>
    </lineage>
</organism>
<dbReference type="GO" id="GO:0005681">
    <property type="term" value="C:spliceosomal complex"/>
    <property type="evidence" value="ECO:0007669"/>
    <property type="project" value="UniProtKB-KW"/>
</dbReference>
<feature type="domain" description="RSE1/DDB1/CPSF1 first beta-propeller" evidence="12">
    <location>
        <begin position="14"/>
        <end position="376"/>
    </location>
</feature>
<feature type="domain" description="RSE1/DDB1/CPSF1 C-terminal" evidence="11">
    <location>
        <begin position="865"/>
        <end position="1182"/>
    </location>
</feature>